<dbReference type="PROSITE" id="PS00602">
    <property type="entry name" value="ALDOLASE_CLASS_II_1"/>
    <property type="match status" value="1"/>
</dbReference>
<feature type="binding site" evidence="10">
    <location>
        <position position="134"/>
    </location>
    <ligand>
        <name>Zn(2+)</name>
        <dbReference type="ChEBI" id="CHEBI:29105"/>
        <label>2</label>
    </ligand>
</feature>
<dbReference type="HOGENOM" id="CLU_040088_0_1_6"/>
<evidence type="ECO:0000313" key="12">
    <source>
        <dbReference type="Proteomes" id="UP000019028"/>
    </source>
</evidence>
<dbReference type="PIRSF" id="PIRSF001359">
    <property type="entry name" value="F_bP_aldolase_II"/>
    <property type="match status" value="1"/>
</dbReference>
<organism evidence="11 12">
    <name type="scientific">Sodalis praecaptivus</name>
    <dbReference type="NCBI Taxonomy" id="1239307"/>
    <lineage>
        <taxon>Bacteria</taxon>
        <taxon>Pseudomonadati</taxon>
        <taxon>Pseudomonadota</taxon>
        <taxon>Gammaproteobacteria</taxon>
        <taxon>Enterobacterales</taxon>
        <taxon>Bruguierivoracaceae</taxon>
        <taxon>Sodalis</taxon>
    </lineage>
</organism>
<dbReference type="RefSeq" id="WP_025422493.1">
    <property type="nucleotide sequence ID" value="NZ_CP006569.1"/>
</dbReference>
<dbReference type="GO" id="GO:0005829">
    <property type="term" value="C:cytosol"/>
    <property type="evidence" value="ECO:0007669"/>
    <property type="project" value="TreeGrafter"/>
</dbReference>
<feature type="binding site" evidence="10">
    <location>
        <position position="208"/>
    </location>
    <ligand>
        <name>Zn(2+)</name>
        <dbReference type="ChEBI" id="CHEBI:29105"/>
        <label>1</label>
        <note>catalytic</note>
    </ligand>
</feature>
<comment type="cofactor">
    <cofactor evidence="10">
        <name>Zn(2+)</name>
        <dbReference type="ChEBI" id="CHEBI:29105"/>
    </cofactor>
    <text evidence="10">Binds 2 Zn(2+) ions per subunit. One is catalytic and the other provides a structural contribution.</text>
</comment>
<feature type="binding site" evidence="10">
    <location>
        <position position="180"/>
    </location>
    <ligand>
        <name>Zn(2+)</name>
        <dbReference type="ChEBI" id="CHEBI:29105"/>
        <label>1</label>
        <note>catalytic</note>
    </ligand>
</feature>
<dbReference type="GO" id="GO:0008270">
    <property type="term" value="F:zinc ion binding"/>
    <property type="evidence" value="ECO:0007669"/>
    <property type="project" value="InterPro"/>
</dbReference>
<dbReference type="EMBL" id="CP006569">
    <property type="protein sequence ID" value="AHF77356.1"/>
    <property type="molecule type" value="Genomic_DNA"/>
</dbReference>
<feature type="binding site" evidence="9">
    <location>
        <begin position="209"/>
        <end position="211"/>
    </location>
    <ligand>
        <name>dihydroxyacetone phosphate</name>
        <dbReference type="ChEBI" id="CHEBI:57642"/>
    </ligand>
</feature>
<sequence length="284" mass="30417">MPVISSKYLLLKAQREGYAVPAFNIHNLETLQVIVETVAARRSPVILAGTPGTFTYGGTANLVMIARALAAEYQLPLVMHLDHHETLADISAKVHAGIRSVMIDGSALSFERNIALVQSVVAFSHRFDASVEAELGRLGGQEDDVMVAARDELFTSPQAAAEFVDRTGIDSLAVAIGTAHGLYKAAPQLDFARLEQIRQRVSVPLVLHGASGLADEDIRRAIGLGICKVNVATELKMAFAGALKAYLLAHPDATDPRHYMPPAKRAMKGIVDKVITLCGSEGKS</sequence>
<evidence type="ECO:0000256" key="5">
    <source>
        <dbReference type="ARBA" id="ARBA00023239"/>
    </source>
</evidence>
<evidence type="ECO:0000256" key="2">
    <source>
        <dbReference type="ARBA" id="ARBA00012905"/>
    </source>
</evidence>
<dbReference type="GO" id="GO:0009025">
    <property type="term" value="F:tagatose-bisphosphate aldolase activity"/>
    <property type="evidence" value="ECO:0007669"/>
    <property type="project" value="UniProtKB-EC"/>
</dbReference>
<dbReference type="GO" id="GO:0005975">
    <property type="term" value="P:carbohydrate metabolic process"/>
    <property type="evidence" value="ECO:0007669"/>
    <property type="project" value="InterPro"/>
</dbReference>
<evidence type="ECO:0000256" key="7">
    <source>
        <dbReference type="ARBA" id="ARBA00032933"/>
    </source>
</evidence>
<keyword evidence="4 10" id="KW-0862">Zinc</keyword>
<dbReference type="NCBIfam" id="TIGR00167">
    <property type="entry name" value="cbbA"/>
    <property type="match status" value="1"/>
</dbReference>
<dbReference type="GO" id="GO:2001059">
    <property type="term" value="P:D-tagatose 6-phosphate catabolic process"/>
    <property type="evidence" value="ECO:0007669"/>
    <property type="project" value="UniProtKB-UniPathway"/>
</dbReference>
<dbReference type="NCBIfam" id="TIGR01858">
    <property type="entry name" value="tag_bisphos_ald"/>
    <property type="match status" value="1"/>
</dbReference>
<dbReference type="KEGG" id="sod:Sant_2311"/>
<dbReference type="Gene3D" id="3.20.20.70">
    <property type="entry name" value="Aldolase class I"/>
    <property type="match status" value="1"/>
</dbReference>
<accession>W0HU29</accession>
<evidence type="ECO:0000313" key="11">
    <source>
        <dbReference type="EMBL" id="AHF77356.1"/>
    </source>
</evidence>
<dbReference type="InterPro" id="IPR000771">
    <property type="entry name" value="FBA_II"/>
</dbReference>
<dbReference type="Proteomes" id="UP000019028">
    <property type="component" value="Chromosome"/>
</dbReference>
<dbReference type="CDD" id="cd00947">
    <property type="entry name" value="TBP_aldolase_IIB"/>
    <property type="match status" value="1"/>
</dbReference>
<dbReference type="OrthoDB" id="9803995at2"/>
<keyword evidence="3 10" id="KW-0479">Metal-binding</keyword>
<dbReference type="PROSITE" id="PS00806">
    <property type="entry name" value="ALDOLASE_CLASS_II_2"/>
    <property type="match status" value="1"/>
</dbReference>
<dbReference type="UniPathway" id="UPA00704">
    <property type="reaction ID" value="UER00716"/>
</dbReference>
<name>W0HU29_9GAMM</name>
<feature type="binding site" evidence="9">
    <location>
        <position position="181"/>
    </location>
    <ligand>
        <name>dihydroxyacetone phosphate</name>
        <dbReference type="ChEBI" id="CHEBI:57642"/>
    </ligand>
</feature>
<dbReference type="Pfam" id="PF01116">
    <property type="entry name" value="F_bP_aldolase"/>
    <property type="match status" value="1"/>
</dbReference>
<evidence type="ECO:0000256" key="3">
    <source>
        <dbReference type="ARBA" id="ARBA00022723"/>
    </source>
</evidence>
<evidence type="ECO:0000256" key="4">
    <source>
        <dbReference type="ARBA" id="ARBA00022833"/>
    </source>
</evidence>
<protein>
    <recommendedName>
        <fullName evidence="2">tagatose-bisphosphate aldolase</fullName>
        <ecNumber evidence="2">4.1.2.40</ecNumber>
    </recommendedName>
    <alternativeName>
        <fullName evidence="7">D-tagatose-bisphosphate aldolase class II</fullName>
    </alternativeName>
    <alternativeName>
        <fullName evidence="6">Tagatose-bisphosphate aldolase</fullName>
    </alternativeName>
</protein>
<dbReference type="InterPro" id="IPR011288">
    <property type="entry name" value="TagBP_ald_KbaY/GatY"/>
</dbReference>
<dbReference type="PANTHER" id="PTHR30304">
    <property type="entry name" value="D-TAGATOSE-1,6-BISPHOSPHATE ALDOLASE"/>
    <property type="match status" value="1"/>
</dbReference>
<keyword evidence="5" id="KW-0456">Lyase</keyword>
<dbReference type="InterPro" id="IPR013785">
    <property type="entry name" value="Aldolase_TIM"/>
</dbReference>
<feature type="binding site" evidence="10">
    <location>
        <position position="83"/>
    </location>
    <ligand>
        <name>Zn(2+)</name>
        <dbReference type="ChEBI" id="CHEBI:29105"/>
        <label>1</label>
        <note>catalytic</note>
    </ligand>
</feature>
<dbReference type="NCBIfam" id="NF009374">
    <property type="entry name" value="PRK12737.1"/>
    <property type="match status" value="1"/>
</dbReference>
<feature type="binding site" evidence="10">
    <location>
        <position position="104"/>
    </location>
    <ligand>
        <name>Zn(2+)</name>
        <dbReference type="ChEBI" id="CHEBI:29105"/>
        <label>2</label>
    </ligand>
</feature>
<keyword evidence="12" id="KW-1185">Reference proteome</keyword>
<dbReference type="PANTHER" id="PTHR30304:SF0">
    <property type="entry name" value="D-TAGATOSE-1,6-BISPHOSPHATE ALDOLASE SUBUNIT GATY-RELATED"/>
    <property type="match status" value="1"/>
</dbReference>
<evidence type="ECO:0000256" key="6">
    <source>
        <dbReference type="ARBA" id="ARBA00031246"/>
    </source>
</evidence>
<dbReference type="EC" id="4.1.2.40" evidence="2"/>
<proteinExistence type="predicted"/>
<dbReference type="SUPFAM" id="SSF51569">
    <property type="entry name" value="Aldolase"/>
    <property type="match status" value="1"/>
</dbReference>
<evidence type="ECO:0000256" key="1">
    <source>
        <dbReference type="ARBA" id="ARBA00005191"/>
    </source>
</evidence>
<evidence type="ECO:0000256" key="9">
    <source>
        <dbReference type="PIRSR" id="PIRSR001359-2"/>
    </source>
</evidence>
<feature type="active site" description="Proton donor" evidence="8">
    <location>
        <position position="82"/>
    </location>
</feature>
<reference evidence="11 12" key="1">
    <citation type="journal article" date="2014" name="Genome Biol. Evol.">
        <title>Genome degeneration and adaptation in a nascent stage of symbiosis.</title>
        <authorList>
            <person name="Oakeson K.F."/>
            <person name="Gil R."/>
            <person name="Clayton A.L."/>
            <person name="Dunn D.M."/>
            <person name="von Niederhausern A.C."/>
            <person name="Hamil C."/>
            <person name="Aoyagi A."/>
            <person name="Duval B."/>
            <person name="Baca A."/>
            <person name="Silva F.J."/>
            <person name="Vallier A."/>
            <person name="Jackson D.G."/>
            <person name="Latorre A."/>
            <person name="Weiss R.B."/>
            <person name="Heddi A."/>
            <person name="Moya A."/>
            <person name="Dale C."/>
        </authorList>
    </citation>
    <scope>NUCLEOTIDE SEQUENCE [LARGE SCALE GENOMIC DNA]</scope>
    <source>
        <strain evidence="11 12">HS1</strain>
    </source>
</reference>
<gene>
    <name evidence="11" type="ORF">Sant_2311</name>
</gene>
<evidence type="ECO:0000256" key="10">
    <source>
        <dbReference type="PIRSR" id="PIRSR001359-3"/>
    </source>
</evidence>
<feature type="binding site" evidence="9">
    <location>
        <begin position="230"/>
        <end position="233"/>
    </location>
    <ligand>
        <name>dihydroxyacetone phosphate</name>
        <dbReference type="ChEBI" id="CHEBI:57642"/>
    </ligand>
</feature>
<dbReference type="NCBIfam" id="NF006626">
    <property type="entry name" value="PRK09195.1"/>
    <property type="match status" value="1"/>
</dbReference>
<evidence type="ECO:0000256" key="8">
    <source>
        <dbReference type="PIRSR" id="PIRSR001359-1"/>
    </source>
</evidence>
<dbReference type="FunFam" id="3.20.20.70:FF:000043">
    <property type="entry name" value="D-tagatose-1,6-bisphosphate aldolase subunit GatY"/>
    <property type="match status" value="1"/>
</dbReference>
<dbReference type="InterPro" id="IPR050246">
    <property type="entry name" value="Class_II_FBP_aldolase"/>
</dbReference>
<comment type="pathway">
    <text evidence="1">Carbohydrate metabolism; D-tagatose 6-phosphate degradation; D-glyceraldehyde 3-phosphate and glycerone phosphate from D-tagatose 6-phosphate: step 2/2.</text>
</comment>
<dbReference type="AlphaFoldDB" id="W0HU29"/>
<dbReference type="PATRIC" id="fig|1239307.3.peg.2564"/>